<feature type="compositionally biased region" description="Low complexity" evidence="8">
    <location>
        <begin position="15"/>
        <end position="24"/>
    </location>
</feature>
<dbReference type="EMBL" id="BT145055">
    <property type="protein sequence ID" value="AFK44849.1"/>
    <property type="molecule type" value="mRNA"/>
</dbReference>
<keyword evidence="6 7" id="KW-0175">Coiled coil</keyword>
<name>I3SX57_LOTJA</name>
<evidence type="ECO:0000256" key="8">
    <source>
        <dbReference type="SAM" id="MobiDB-lite"/>
    </source>
</evidence>
<sequence>MGSMGDSDRKRRHFSSLSPTPAAAATAKKLPFLPISEDKKLDIAVLQYQNQKLLQKLETQKLEYAALENKLSQLNESQHSYDSALTVVKKSWEQMVNDLESSSEGTRESSCKSDSRFASVMNDCSSSTVQDVFLSRLMQTGATESSSTYRFANQMEEIIKVTT</sequence>
<keyword evidence="3 6" id="KW-0863">Zinc-finger</keyword>
<comment type="catalytic activity">
    <reaction evidence="6">
        <text>S-ubiquitinyl-[E2 ubiquitin-conjugating enzyme]-L-cysteine + [acceptor protein]-L-lysine = [E2 ubiquitin-conjugating enzyme]-L-cysteine + N(6)-ubiquitinyl-[acceptor protein]-L-lysine.</text>
        <dbReference type="EC" id="2.3.2.27"/>
    </reaction>
</comment>
<dbReference type="GO" id="GO:0008270">
    <property type="term" value="F:zinc ion binding"/>
    <property type="evidence" value="ECO:0007669"/>
    <property type="project" value="UniProtKB-KW"/>
</dbReference>
<keyword evidence="2 6" id="KW-0479">Metal-binding</keyword>
<dbReference type="GO" id="GO:0061630">
    <property type="term" value="F:ubiquitin protein ligase activity"/>
    <property type="evidence" value="ECO:0007669"/>
    <property type="project" value="UniProtKB-EC"/>
</dbReference>
<dbReference type="PANTHER" id="PTHR23163:SF0">
    <property type="entry name" value="E3 UBIQUITIN-PROTEIN LIGASE BRE1"/>
    <property type="match status" value="1"/>
</dbReference>
<accession>I3SX57</accession>
<feature type="coiled-coil region" evidence="7">
    <location>
        <begin position="43"/>
        <end position="77"/>
    </location>
</feature>
<reference evidence="9" key="1">
    <citation type="submission" date="2012-05" db="EMBL/GenBank/DDBJ databases">
        <authorList>
            <person name="Krishnakumar V."/>
            <person name="Cheung F."/>
            <person name="Xiao Y."/>
            <person name="Chan A."/>
            <person name="Moskal W.A."/>
            <person name="Town C.D."/>
        </authorList>
    </citation>
    <scope>NUCLEOTIDE SEQUENCE</scope>
</reference>
<feature type="region of interest" description="Disordered" evidence="8">
    <location>
        <begin position="1"/>
        <end position="24"/>
    </location>
</feature>
<evidence type="ECO:0000256" key="5">
    <source>
        <dbReference type="ARBA" id="ARBA00023242"/>
    </source>
</evidence>
<keyword evidence="4 6" id="KW-0862">Zinc</keyword>
<dbReference type="GO" id="GO:0005634">
    <property type="term" value="C:nucleus"/>
    <property type="evidence" value="ECO:0007669"/>
    <property type="project" value="UniProtKB-SubCell"/>
</dbReference>
<evidence type="ECO:0000256" key="2">
    <source>
        <dbReference type="ARBA" id="ARBA00022723"/>
    </source>
</evidence>
<protein>
    <recommendedName>
        <fullName evidence="6">E3 ubiquitin protein ligase</fullName>
        <ecNumber evidence="6">2.3.2.27</ecNumber>
    </recommendedName>
</protein>
<dbReference type="UniPathway" id="UPA00143"/>
<evidence type="ECO:0000313" key="9">
    <source>
        <dbReference type="EMBL" id="AFK44849.1"/>
    </source>
</evidence>
<evidence type="ECO:0000256" key="1">
    <source>
        <dbReference type="ARBA" id="ARBA00004123"/>
    </source>
</evidence>
<dbReference type="GO" id="GO:0016567">
    <property type="term" value="P:protein ubiquitination"/>
    <property type="evidence" value="ECO:0007669"/>
    <property type="project" value="UniProtKB-UniRule"/>
</dbReference>
<evidence type="ECO:0000256" key="3">
    <source>
        <dbReference type="ARBA" id="ARBA00022771"/>
    </source>
</evidence>
<dbReference type="GO" id="GO:0006325">
    <property type="term" value="P:chromatin organization"/>
    <property type="evidence" value="ECO:0007669"/>
    <property type="project" value="UniProtKB-KW"/>
</dbReference>
<dbReference type="EC" id="2.3.2.27" evidence="6"/>
<comment type="similarity">
    <text evidence="6">Belongs to the BRE1 family.</text>
</comment>
<keyword evidence="6" id="KW-0833">Ubl conjugation pathway</keyword>
<evidence type="ECO:0000256" key="6">
    <source>
        <dbReference type="RuleBase" id="RU365038"/>
    </source>
</evidence>
<keyword evidence="6" id="KW-0156">Chromatin regulator</keyword>
<dbReference type="InterPro" id="IPR013956">
    <property type="entry name" value="E3_ubiquit_lig_Bre1"/>
</dbReference>
<evidence type="ECO:0000256" key="4">
    <source>
        <dbReference type="ARBA" id="ARBA00022833"/>
    </source>
</evidence>
<proteinExistence type="evidence at transcript level"/>
<dbReference type="AlphaFoldDB" id="I3SX57"/>
<comment type="pathway">
    <text evidence="6">Protein modification; protein ubiquitination.</text>
</comment>
<evidence type="ECO:0000256" key="7">
    <source>
        <dbReference type="SAM" id="Coils"/>
    </source>
</evidence>
<comment type="subcellular location">
    <subcellularLocation>
        <location evidence="1 6">Nucleus</location>
    </subcellularLocation>
</comment>
<organism evidence="9">
    <name type="scientific">Lotus japonicus</name>
    <name type="common">Lotus corniculatus var. japonicus</name>
    <dbReference type="NCBI Taxonomy" id="34305"/>
    <lineage>
        <taxon>Eukaryota</taxon>
        <taxon>Viridiplantae</taxon>
        <taxon>Streptophyta</taxon>
        <taxon>Embryophyta</taxon>
        <taxon>Tracheophyta</taxon>
        <taxon>Spermatophyta</taxon>
        <taxon>Magnoliopsida</taxon>
        <taxon>eudicotyledons</taxon>
        <taxon>Gunneridae</taxon>
        <taxon>Pentapetalae</taxon>
        <taxon>rosids</taxon>
        <taxon>fabids</taxon>
        <taxon>Fabales</taxon>
        <taxon>Fabaceae</taxon>
        <taxon>Papilionoideae</taxon>
        <taxon>50 kb inversion clade</taxon>
        <taxon>NPAAA clade</taxon>
        <taxon>Hologalegina</taxon>
        <taxon>robinioid clade</taxon>
        <taxon>Loteae</taxon>
        <taxon>Lotus</taxon>
    </lineage>
</organism>
<keyword evidence="5 6" id="KW-0539">Nucleus</keyword>
<dbReference type="GO" id="GO:0033503">
    <property type="term" value="C:HULC complex"/>
    <property type="evidence" value="ECO:0007669"/>
    <property type="project" value="TreeGrafter"/>
</dbReference>
<dbReference type="PANTHER" id="PTHR23163">
    <property type="entry name" value="RING FINGER PROTEIN-RELATED"/>
    <property type="match status" value="1"/>
</dbReference>
<keyword evidence="6" id="KW-0808">Transferase</keyword>